<dbReference type="EMBL" id="BIFQ01000002">
    <property type="protein sequence ID" value="GCE09428.1"/>
    <property type="molecule type" value="Genomic_DNA"/>
</dbReference>
<dbReference type="Pfam" id="PF00561">
    <property type="entry name" value="Abhydrolase_1"/>
    <property type="match status" value="1"/>
</dbReference>
<dbReference type="OrthoDB" id="151598at2"/>
<dbReference type="PRINTS" id="PR00793">
    <property type="entry name" value="PROAMNOPTASE"/>
</dbReference>
<dbReference type="NCBIfam" id="TIGR01250">
    <property type="entry name" value="pro_imino_pep_2"/>
    <property type="match status" value="1"/>
</dbReference>
<reference evidence="11" key="1">
    <citation type="submission" date="2018-12" db="EMBL/GenBank/DDBJ databases">
        <title>Tengunoibacter tsumagoiensis gen. nov., sp. nov., Dictyobacter kobayashii sp. nov., D. alpinus sp. nov., and D. joshuensis sp. nov. and description of Dictyobacteraceae fam. nov. within the order Ktedonobacterales isolated from Tengu-no-mugimeshi.</title>
        <authorList>
            <person name="Wang C.M."/>
            <person name="Zheng Y."/>
            <person name="Sakai Y."/>
            <person name="Toyoda A."/>
            <person name="Minakuchi Y."/>
            <person name="Abe K."/>
            <person name="Yokota A."/>
            <person name="Yabe S."/>
        </authorList>
    </citation>
    <scope>NUCLEOTIDE SEQUENCE [LARGE SCALE GENOMIC DNA]</scope>
    <source>
        <strain evidence="11">S-27</strain>
    </source>
</reference>
<gene>
    <name evidence="10" type="ORF">KDAU_67570</name>
</gene>
<dbReference type="GO" id="GO:0016020">
    <property type="term" value="C:membrane"/>
    <property type="evidence" value="ECO:0007669"/>
    <property type="project" value="TreeGrafter"/>
</dbReference>
<proteinExistence type="inferred from homology"/>
<dbReference type="PANTHER" id="PTHR43798:SF33">
    <property type="entry name" value="HYDROLASE, PUTATIVE (AFU_ORTHOLOGUE AFUA_2G14860)-RELATED"/>
    <property type="match status" value="1"/>
</dbReference>
<evidence type="ECO:0000259" key="9">
    <source>
        <dbReference type="Pfam" id="PF00561"/>
    </source>
</evidence>
<protein>
    <recommendedName>
        <fullName evidence="4">Proline iminopeptidase</fullName>
        <ecNumber evidence="3">3.4.11.5</ecNumber>
    </recommendedName>
    <alternativeName>
        <fullName evidence="6">Prolyl aminopeptidase</fullName>
    </alternativeName>
</protein>
<dbReference type="InterPro" id="IPR002410">
    <property type="entry name" value="Peptidase_S33"/>
</dbReference>
<dbReference type="Proteomes" id="UP000287224">
    <property type="component" value="Unassembled WGS sequence"/>
</dbReference>
<dbReference type="GO" id="GO:0004177">
    <property type="term" value="F:aminopeptidase activity"/>
    <property type="evidence" value="ECO:0007669"/>
    <property type="project" value="UniProtKB-EC"/>
</dbReference>
<keyword evidence="5 7" id="KW-0378">Hydrolase</keyword>
<comment type="caution">
    <text evidence="10">The sequence shown here is derived from an EMBL/GenBank/DDBJ whole genome shotgun (WGS) entry which is preliminary data.</text>
</comment>
<dbReference type="InterPro" id="IPR029058">
    <property type="entry name" value="AB_hydrolase_fold"/>
</dbReference>
<evidence type="ECO:0000256" key="4">
    <source>
        <dbReference type="ARBA" id="ARBA00021843"/>
    </source>
</evidence>
<sequence length="293" mass="33393">MMTFTSPLFREGFIPFKGYRTWYRIAGDINSISTDSVPVLALHGGPGIPHESLQPLEQLALVGRPVIFYDQLGCGNSDRPDDISWDISIFLEEIAAIRDALQLDRVHLFGHSWGGMLALEYALREQETLASLTLASTPADAQHMFAGQQRIWQQLPADILTLLKVQGEERDAARQRALAYFDRHFYCRCDPWPDHLLQARSPEKRNVTLNQWMWNTALREWNITPQLHKIILPTLITAGSHDGIAVGQDSILHERIAASQRVVFMESSHYAHAEETERYLDVLQQFLHQSEPV</sequence>
<dbReference type="Gene3D" id="3.40.50.1820">
    <property type="entry name" value="alpha/beta hydrolase"/>
    <property type="match status" value="1"/>
</dbReference>
<evidence type="ECO:0000256" key="3">
    <source>
        <dbReference type="ARBA" id="ARBA00012568"/>
    </source>
</evidence>
<dbReference type="PANTHER" id="PTHR43798">
    <property type="entry name" value="MONOACYLGLYCEROL LIPASE"/>
    <property type="match status" value="1"/>
</dbReference>
<evidence type="ECO:0000313" key="11">
    <source>
        <dbReference type="Proteomes" id="UP000287224"/>
    </source>
</evidence>
<evidence type="ECO:0000256" key="7">
    <source>
        <dbReference type="PIRNR" id="PIRNR005539"/>
    </source>
</evidence>
<organism evidence="10 11">
    <name type="scientific">Dictyobacter aurantiacus</name>
    <dbReference type="NCBI Taxonomy" id="1936993"/>
    <lineage>
        <taxon>Bacteria</taxon>
        <taxon>Bacillati</taxon>
        <taxon>Chloroflexota</taxon>
        <taxon>Ktedonobacteria</taxon>
        <taxon>Ktedonobacterales</taxon>
        <taxon>Dictyobacteraceae</taxon>
        <taxon>Dictyobacter</taxon>
    </lineage>
</organism>
<dbReference type="EC" id="3.4.11.5" evidence="3"/>
<dbReference type="PRINTS" id="PR00111">
    <property type="entry name" value="ABHYDROLASE"/>
</dbReference>
<evidence type="ECO:0000313" key="10">
    <source>
        <dbReference type="EMBL" id="GCE09428.1"/>
    </source>
</evidence>
<accession>A0A401ZRA2</accession>
<dbReference type="InterPro" id="IPR050266">
    <property type="entry name" value="AB_hydrolase_sf"/>
</dbReference>
<comment type="catalytic activity">
    <reaction evidence="1">
        <text>Release of N-terminal proline from a peptide.</text>
        <dbReference type="EC" id="3.4.11.5"/>
    </reaction>
</comment>
<dbReference type="SUPFAM" id="SSF53474">
    <property type="entry name" value="alpha/beta-Hydrolases"/>
    <property type="match status" value="1"/>
</dbReference>
<evidence type="ECO:0000256" key="5">
    <source>
        <dbReference type="ARBA" id="ARBA00022801"/>
    </source>
</evidence>
<feature type="domain" description="AB hydrolase-1" evidence="9">
    <location>
        <begin position="38"/>
        <end position="275"/>
    </location>
</feature>
<dbReference type="InterPro" id="IPR005945">
    <property type="entry name" value="Pro_imino_pep"/>
</dbReference>
<dbReference type="GO" id="GO:0006508">
    <property type="term" value="P:proteolysis"/>
    <property type="evidence" value="ECO:0007669"/>
    <property type="project" value="InterPro"/>
</dbReference>
<dbReference type="RefSeq" id="WP_126601862.1">
    <property type="nucleotide sequence ID" value="NZ_BIFQ01000002.1"/>
</dbReference>
<feature type="active site" description="Nucleophile" evidence="8">
    <location>
        <position position="112"/>
    </location>
</feature>
<evidence type="ECO:0000256" key="1">
    <source>
        <dbReference type="ARBA" id="ARBA00001585"/>
    </source>
</evidence>
<comment type="similarity">
    <text evidence="2 7">Belongs to the peptidase S33 family.</text>
</comment>
<dbReference type="PIRSF" id="PIRSF005539">
    <property type="entry name" value="Pept_S33_TRI_F1"/>
    <property type="match status" value="1"/>
</dbReference>
<feature type="active site" evidence="8">
    <location>
        <position position="242"/>
    </location>
</feature>
<evidence type="ECO:0000256" key="6">
    <source>
        <dbReference type="ARBA" id="ARBA00029605"/>
    </source>
</evidence>
<keyword evidence="11" id="KW-1185">Reference proteome</keyword>
<feature type="active site" description="Proton donor" evidence="8">
    <location>
        <position position="269"/>
    </location>
</feature>
<evidence type="ECO:0000256" key="8">
    <source>
        <dbReference type="PIRSR" id="PIRSR005539-1"/>
    </source>
</evidence>
<evidence type="ECO:0000256" key="2">
    <source>
        <dbReference type="ARBA" id="ARBA00010088"/>
    </source>
</evidence>
<dbReference type="AlphaFoldDB" id="A0A401ZRA2"/>
<name>A0A401ZRA2_9CHLR</name>
<dbReference type="InterPro" id="IPR000073">
    <property type="entry name" value="AB_hydrolase_1"/>
</dbReference>